<feature type="transmembrane region" description="Helical" evidence="7">
    <location>
        <begin position="12"/>
        <end position="29"/>
    </location>
</feature>
<dbReference type="EMBL" id="CP004393">
    <property type="protein sequence ID" value="AJE47530.1"/>
    <property type="molecule type" value="Genomic_DNA"/>
</dbReference>
<keyword evidence="2 7" id="KW-0813">Transport</keyword>
<reference evidence="9 10" key="1">
    <citation type="journal article" date="2014" name="Int. J. Syst. Evol. Microbiol.">
        <title>Celeribacter indicus sp. nov., a polycyclic aromatic hydrocarbon-degrading bacterium from deep-sea sediment and reclassification of Huaishuia halophila as Celeribacter halophilus comb. nov.</title>
        <authorList>
            <person name="Lai Q."/>
            <person name="Cao J."/>
            <person name="Yuan J."/>
            <person name="Li F."/>
            <person name="Shao Z."/>
        </authorList>
    </citation>
    <scope>NUCLEOTIDE SEQUENCE [LARGE SCALE GENOMIC DNA]</scope>
    <source>
        <strain evidence="9">P73</strain>
    </source>
</reference>
<dbReference type="AlphaFoldDB" id="A0A0B5E2A2"/>
<dbReference type="HOGENOM" id="CLU_036879_0_1_5"/>
<dbReference type="Pfam" id="PF00528">
    <property type="entry name" value="BPD_transp_1"/>
    <property type="match status" value="1"/>
</dbReference>
<dbReference type="STRING" id="1208324.P73_2815"/>
<dbReference type="PROSITE" id="PS50928">
    <property type="entry name" value="ABC_TM1"/>
    <property type="match status" value="1"/>
</dbReference>
<protein>
    <submittedName>
        <fullName evidence="9">Agropinic acid ABC transporter permease</fullName>
    </submittedName>
</protein>
<dbReference type="InterPro" id="IPR000515">
    <property type="entry name" value="MetI-like"/>
</dbReference>
<organism evidence="9 10">
    <name type="scientific">Celeribacter indicus</name>
    <dbReference type="NCBI Taxonomy" id="1208324"/>
    <lineage>
        <taxon>Bacteria</taxon>
        <taxon>Pseudomonadati</taxon>
        <taxon>Pseudomonadota</taxon>
        <taxon>Alphaproteobacteria</taxon>
        <taxon>Rhodobacterales</taxon>
        <taxon>Roseobacteraceae</taxon>
        <taxon>Celeribacter</taxon>
    </lineage>
</organism>
<evidence type="ECO:0000256" key="7">
    <source>
        <dbReference type="RuleBase" id="RU363032"/>
    </source>
</evidence>
<evidence type="ECO:0000259" key="8">
    <source>
        <dbReference type="PROSITE" id="PS50928"/>
    </source>
</evidence>
<dbReference type="SUPFAM" id="SSF161098">
    <property type="entry name" value="MetI-like"/>
    <property type="match status" value="1"/>
</dbReference>
<evidence type="ECO:0000313" key="9">
    <source>
        <dbReference type="EMBL" id="AJE47530.1"/>
    </source>
</evidence>
<evidence type="ECO:0000256" key="2">
    <source>
        <dbReference type="ARBA" id="ARBA00022448"/>
    </source>
</evidence>
<sequence>MNYLIGRFLSGMLTIYIVATLIFLLLYLVPGDPAEILLSSGGMAPGPEAVAALRRNLGLDQPALVRYGQYLAGLFRLDLGVSFQDGAAIGPEIMRRIPRTLELIGAAGLIAMIVGVPAGLIAALRRGGVVDNFFSAIASFGLSVPIFVTGTIMILFFSQILRLVPAGGYVSFAQNPGQHLVYLLMPSCAIAISLIPVVFRMMRTAVLEVMEREWVRTARAKGLEERKVLRRHVVRNAITPVISVLALQMGTLLGGTVLVEYVFNWPGLSGMLVQSVEQRDYPAVQAIVLVVCVLFVLINFCIETLYGLLDPRIRER</sequence>
<dbReference type="GO" id="GO:0005886">
    <property type="term" value="C:plasma membrane"/>
    <property type="evidence" value="ECO:0007669"/>
    <property type="project" value="UniProtKB-SubCell"/>
</dbReference>
<keyword evidence="5 7" id="KW-1133">Transmembrane helix</keyword>
<keyword evidence="10" id="KW-1185">Reference proteome</keyword>
<evidence type="ECO:0000256" key="4">
    <source>
        <dbReference type="ARBA" id="ARBA00022692"/>
    </source>
</evidence>
<keyword evidence="3" id="KW-1003">Cell membrane</keyword>
<evidence type="ECO:0000256" key="3">
    <source>
        <dbReference type="ARBA" id="ARBA00022475"/>
    </source>
</evidence>
<comment type="similarity">
    <text evidence="7">Belongs to the binding-protein-dependent transport system permease family.</text>
</comment>
<evidence type="ECO:0000256" key="6">
    <source>
        <dbReference type="ARBA" id="ARBA00023136"/>
    </source>
</evidence>
<dbReference type="GO" id="GO:0071916">
    <property type="term" value="F:dipeptide transmembrane transporter activity"/>
    <property type="evidence" value="ECO:0007669"/>
    <property type="project" value="TreeGrafter"/>
</dbReference>
<dbReference type="PANTHER" id="PTHR43163:SF6">
    <property type="entry name" value="DIPEPTIDE TRANSPORT SYSTEM PERMEASE PROTEIN DPPB-RELATED"/>
    <property type="match status" value="1"/>
</dbReference>
<keyword evidence="6 7" id="KW-0472">Membrane</keyword>
<feature type="transmembrane region" description="Helical" evidence="7">
    <location>
        <begin position="180"/>
        <end position="202"/>
    </location>
</feature>
<keyword evidence="4 7" id="KW-0812">Transmembrane</keyword>
<name>A0A0B5E2A2_9RHOB</name>
<dbReference type="CDD" id="cd06261">
    <property type="entry name" value="TM_PBP2"/>
    <property type="match status" value="1"/>
</dbReference>
<feature type="transmembrane region" description="Helical" evidence="7">
    <location>
        <begin position="237"/>
        <end position="263"/>
    </location>
</feature>
<dbReference type="KEGG" id="cid:P73_2815"/>
<dbReference type="Proteomes" id="UP000031521">
    <property type="component" value="Chromosome"/>
</dbReference>
<feature type="domain" description="ABC transmembrane type-1" evidence="8">
    <location>
        <begin position="97"/>
        <end position="302"/>
    </location>
</feature>
<proteinExistence type="inferred from homology"/>
<feature type="transmembrane region" description="Helical" evidence="7">
    <location>
        <begin position="283"/>
        <end position="309"/>
    </location>
</feature>
<dbReference type="InterPro" id="IPR045621">
    <property type="entry name" value="BPD_transp_1_N"/>
</dbReference>
<dbReference type="OrthoDB" id="9807402at2"/>
<accession>A0A0B5E2A2</accession>
<dbReference type="Pfam" id="PF19300">
    <property type="entry name" value="BPD_transp_1_N"/>
    <property type="match status" value="1"/>
</dbReference>
<evidence type="ECO:0000313" key="10">
    <source>
        <dbReference type="Proteomes" id="UP000031521"/>
    </source>
</evidence>
<dbReference type="InterPro" id="IPR035906">
    <property type="entry name" value="MetI-like_sf"/>
</dbReference>
<feature type="transmembrane region" description="Helical" evidence="7">
    <location>
        <begin position="103"/>
        <end position="124"/>
    </location>
</feature>
<feature type="transmembrane region" description="Helical" evidence="7">
    <location>
        <begin position="136"/>
        <end position="160"/>
    </location>
</feature>
<comment type="subcellular location">
    <subcellularLocation>
        <location evidence="1 7">Cell membrane</location>
        <topology evidence="1 7">Multi-pass membrane protein</topology>
    </subcellularLocation>
</comment>
<evidence type="ECO:0000256" key="1">
    <source>
        <dbReference type="ARBA" id="ARBA00004651"/>
    </source>
</evidence>
<dbReference type="Gene3D" id="1.10.3720.10">
    <property type="entry name" value="MetI-like"/>
    <property type="match status" value="1"/>
</dbReference>
<evidence type="ECO:0000256" key="5">
    <source>
        <dbReference type="ARBA" id="ARBA00022989"/>
    </source>
</evidence>
<gene>
    <name evidence="9" type="ORF">P73_2815</name>
</gene>
<dbReference type="PANTHER" id="PTHR43163">
    <property type="entry name" value="DIPEPTIDE TRANSPORT SYSTEM PERMEASE PROTEIN DPPB-RELATED"/>
    <property type="match status" value="1"/>
</dbReference>
<dbReference type="RefSeq" id="WP_043870071.1">
    <property type="nucleotide sequence ID" value="NZ_CP004393.1"/>
</dbReference>